<organism evidence="1 2">
    <name type="scientific">Trachymyrmex septentrionalis</name>
    <dbReference type="NCBI Taxonomy" id="34720"/>
    <lineage>
        <taxon>Eukaryota</taxon>
        <taxon>Metazoa</taxon>
        <taxon>Ecdysozoa</taxon>
        <taxon>Arthropoda</taxon>
        <taxon>Hexapoda</taxon>
        <taxon>Insecta</taxon>
        <taxon>Pterygota</taxon>
        <taxon>Neoptera</taxon>
        <taxon>Endopterygota</taxon>
        <taxon>Hymenoptera</taxon>
        <taxon>Apocrita</taxon>
        <taxon>Aculeata</taxon>
        <taxon>Formicoidea</taxon>
        <taxon>Formicidae</taxon>
        <taxon>Myrmicinae</taxon>
        <taxon>Trachymyrmex</taxon>
    </lineage>
</organism>
<dbReference type="AlphaFoldDB" id="A0A151JXP0"/>
<keyword evidence="1" id="KW-0808">Transferase</keyword>
<keyword evidence="2" id="KW-1185">Reference proteome</keyword>
<dbReference type="PANTHER" id="PTHR19446">
    <property type="entry name" value="REVERSE TRANSCRIPTASES"/>
    <property type="match status" value="1"/>
</dbReference>
<dbReference type="Proteomes" id="UP000078541">
    <property type="component" value="Unassembled WGS sequence"/>
</dbReference>
<feature type="non-terminal residue" evidence="1">
    <location>
        <position position="1"/>
    </location>
</feature>
<name>A0A151JXP0_9HYME</name>
<sequence length="143" mass="16502">ALGSVQTRLVLGLDQINYEMLDKLPIDHKAYLLTLYNEIFEKGAFPESWKSSLVVLILKLDNKAVRLISLMSYLCKLMERMLYYRLSWFIEFRSIFRQAQSGFGLFRTCEDNLITFTTAAKTDFLNRSPAVAVFLDIAVRSTT</sequence>
<evidence type="ECO:0000313" key="2">
    <source>
        <dbReference type="Proteomes" id="UP000078541"/>
    </source>
</evidence>
<proteinExistence type="predicted"/>
<dbReference type="EMBL" id="KQ981604">
    <property type="protein sequence ID" value="KYN39715.1"/>
    <property type="molecule type" value="Genomic_DNA"/>
</dbReference>
<accession>A0A151JXP0</accession>
<protein>
    <submittedName>
        <fullName evidence="1">RNA-directed DNA polymerase from mobile element jockey</fullName>
    </submittedName>
</protein>
<dbReference type="STRING" id="34720.A0A151JXP0"/>
<gene>
    <name evidence="1" type="ORF">ALC56_05893</name>
</gene>
<evidence type="ECO:0000313" key="1">
    <source>
        <dbReference type="EMBL" id="KYN39715.1"/>
    </source>
</evidence>
<dbReference type="GO" id="GO:0003964">
    <property type="term" value="F:RNA-directed DNA polymerase activity"/>
    <property type="evidence" value="ECO:0007669"/>
    <property type="project" value="UniProtKB-KW"/>
</dbReference>
<keyword evidence="1" id="KW-0695">RNA-directed DNA polymerase</keyword>
<reference evidence="1 2" key="1">
    <citation type="submission" date="2016-03" db="EMBL/GenBank/DDBJ databases">
        <title>Trachymyrmex septentrionalis WGS genome.</title>
        <authorList>
            <person name="Nygaard S."/>
            <person name="Hu H."/>
            <person name="Boomsma J."/>
            <person name="Zhang G."/>
        </authorList>
    </citation>
    <scope>NUCLEOTIDE SEQUENCE [LARGE SCALE GENOMIC DNA]</scope>
    <source>
        <strain evidence="1">Tsep2-gDNA-1</strain>
        <tissue evidence="1">Whole body</tissue>
    </source>
</reference>
<keyword evidence="1" id="KW-0548">Nucleotidyltransferase</keyword>